<reference evidence="10 12" key="2">
    <citation type="journal article" date="2013" name="Nature">
        <title>Insights into bilaterian evolution from three spiralian genomes.</title>
        <authorList>
            <person name="Simakov O."/>
            <person name="Marletaz F."/>
            <person name="Cho S.J."/>
            <person name="Edsinger-Gonzales E."/>
            <person name="Havlak P."/>
            <person name="Hellsten U."/>
            <person name="Kuo D.H."/>
            <person name="Larsson T."/>
            <person name="Lv J."/>
            <person name="Arendt D."/>
            <person name="Savage R."/>
            <person name="Osoegawa K."/>
            <person name="de Jong P."/>
            <person name="Grimwood J."/>
            <person name="Chapman J.A."/>
            <person name="Shapiro H."/>
            <person name="Aerts A."/>
            <person name="Otillar R.P."/>
            <person name="Terry A.Y."/>
            <person name="Boore J.L."/>
            <person name="Grigoriev I.V."/>
            <person name="Lindberg D.R."/>
            <person name="Seaver E.C."/>
            <person name="Weisblat D.A."/>
            <person name="Putnam N.H."/>
            <person name="Rokhsar D.S."/>
        </authorList>
    </citation>
    <scope>NUCLEOTIDE SEQUENCE</scope>
    <source>
        <strain evidence="10 12">I ESC-2004</strain>
    </source>
</reference>
<keyword evidence="4" id="KW-0812">Transmembrane</keyword>
<comment type="subcellular location">
    <subcellularLocation>
        <location evidence="1">Golgi apparatus membrane</location>
        <topology evidence="1">Single-pass type II membrane protein</topology>
    </subcellularLocation>
</comment>
<evidence type="ECO:0000256" key="9">
    <source>
        <dbReference type="ARBA" id="ARBA00023180"/>
    </source>
</evidence>
<reference evidence="12" key="1">
    <citation type="submission" date="2012-12" db="EMBL/GenBank/DDBJ databases">
        <authorList>
            <person name="Hellsten U."/>
            <person name="Grimwood J."/>
            <person name="Chapman J.A."/>
            <person name="Shapiro H."/>
            <person name="Aerts A."/>
            <person name="Otillar R.P."/>
            <person name="Terry A.Y."/>
            <person name="Boore J.L."/>
            <person name="Simakov O."/>
            <person name="Marletaz F."/>
            <person name="Cho S.-J."/>
            <person name="Edsinger-Gonzales E."/>
            <person name="Havlak P."/>
            <person name="Kuo D.-H."/>
            <person name="Larsson T."/>
            <person name="Lv J."/>
            <person name="Arendt D."/>
            <person name="Savage R."/>
            <person name="Osoegawa K."/>
            <person name="de Jong P."/>
            <person name="Lindberg D.R."/>
            <person name="Seaver E.C."/>
            <person name="Weisblat D.A."/>
            <person name="Putnam N.H."/>
            <person name="Grigoriev I.V."/>
            <person name="Rokhsar D.S."/>
        </authorList>
    </citation>
    <scope>NUCLEOTIDE SEQUENCE</scope>
    <source>
        <strain evidence="12">I ESC-2004</strain>
    </source>
</reference>
<evidence type="ECO:0000256" key="5">
    <source>
        <dbReference type="ARBA" id="ARBA00022968"/>
    </source>
</evidence>
<feature type="non-terminal residue" evidence="10">
    <location>
        <position position="1"/>
    </location>
</feature>
<protein>
    <submittedName>
        <fullName evidence="10 11">Uncharacterized protein</fullName>
    </submittedName>
</protein>
<evidence type="ECO:0000256" key="3">
    <source>
        <dbReference type="ARBA" id="ARBA00022679"/>
    </source>
</evidence>
<keyword evidence="3" id="KW-0808">Transferase</keyword>
<evidence type="ECO:0000256" key="4">
    <source>
        <dbReference type="ARBA" id="ARBA00022692"/>
    </source>
</evidence>
<evidence type="ECO:0000256" key="1">
    <source>
        <dbReference type="ARBA" id="ARBA00004323"/>
    </source>
</evidence>
<dbReference type="SUPFAM" id="SSF52540">
    <property type="entry name" value="P-loop containing nucleoside triphosphate hydrolases"/>
    <property type="match status" value="1"/>
</dbReference>
<gene>
    <name evidence="10" type="ORF">CAPTEDRAFT_35712</name>
</gene>
<keyword evidence="5" id="KW-0735">Signal-anchor</keyword>
<dbReference type="PANTHER" id="PTHR12129:SF15">
    <property type="entry name" value="URONYL 2-SULFOTRANSFERASE"/>
    <property type="match status" value="1"/>
</dbReference>
<reference evidence="11" key="3">
    <citation type="submission" date="2015-06" db="UniProtKB">
        <authorList>
            <consortium name="EnsemblMetazoa"/>
        </authorList>
    </citation>
    <scope>IDENTIFICATION</scope>
</reference>
<keyword evidence="9" id="KW-0325">Glycoprotein</keyword>
<keyword evidence="12" id="KW-1185">Reference proteome</keyword>
<comment type="similarity">
    <text evidence="2">Belongs to the sulfotransferase 3 family.</text>
</comment>
<dbReference type="PANTHER" id="PTHR12129">
    <property type="entry name" value="HEPARAN SULFATE 2-O-SULFOTRANSFERASE"/>
    <property type="match status" value="1"/>
</dbReference>
<organism evidence="10">
    <name type="scientific">Capitella teleta</name>
    <name type="common">Polychaete worm</name>
    <dbReference type="NCBI Taxonomy" id="283909"/>
    <lineage>
        <taxon>Eukaryota</taxon>
        <taxon>Metazoa</taxon>
        <taxon>Spiralia</taxon>
        <taxon>Lophotrochozoa</taxon>
        <taxon>Annelida</taxon>
        <taxon>Polychaeta</taxon>
        <taxon>Sedentaria</taxon>
        <taxon>Scolecida</taxon>
        <taxon>Capitellidae</taxon>
        <taxon>Capitella</taxon>
    </lineage>
</organism>
<name>R7UV71_CAPTE</name>
<keyword evidence="8" id="KW-0472">Membrane</keyword>
<dbReference type="AlphaFoldDB" id="R7UV71"/>
<evidence type="ECO:0000256" key="7">
    <source>
        <dbReference type="ARBA" id="ARBA00023034"/>
    </source>
</evidence>
<evidence type="ECO:0000313" key="12">
    <source>
        <dbReference type="Proteomes" id="UP000014760"/>
    </source>
</evidence>
<dbReference type="STRING" id="283909.R7UV71"/>
<dbReference type="HOGENOM" id="CLU_045310_1_0_1"/>
<dbReference type="InterPro" id="IPR007734">
    <property type="entry name" value="Heparan_SO4_2-O-STrfase"/>
</dbReference>
<dbReference type="Gene3D" id="3.40.50.300">
    <property type="entry name" value="P-loop containing nucleotide triphosphate hydrolases"/>
    <property type="match status" value="1"/>
</dbReference>
<dbReference type="Pfam" id="PF03567">
    <property type="entry name" value="Sulfotransfer_2"/>
    <property type="match status" value="1"/>
</dbReference>
<evidence type="ECO:0000313" key="10">
    <source>
        <dbReference type="EMBL" id="ELU07852.1"/>
    </source>
</evidence>
<keyword evidence="6" id="KW-1133">Transmembrane helix</keyword>
<dbReference type="OMA" id="RNIYPAY"/>
<evidence type="ECO:0000256" key="8">
    <source>
        <dbReference type="ARBA" id="ARBA00023136"/>
    </source>
</evidence>
<dbReference type="EMBL" id="AMQN01006930">
    <property type="status" value="NOT_ANNOTATED_CDS"/>
    <property type="molecule type" value="Genomic_DNA"/>
</dbReference>
<dbReference type="OrthoDB" id="10019582at2759"/>
<evidence type="ECO:0000256" key="6">
    <source>
        <dbReference type="ARBA" id="ARBA00022989"/>
    </source>
</evidence>
<evidence type="ECO:0000256" key="2">
    <source>
        <dbReference type="ARBA" id="ARBA00010569"/>
    </source>
</evidence>
<dbReference type="GO" id="GO:0008146">
    <property type="term" value="F:sulfotransferase activity"/>
    <property type="evidence" value="ECO:0007669"/>
    <property type="project" value="InterPro"/>
</dbReference>
<dbReference type="Proteomes" id="UP000014760">
    <property type="component" value="Unassembled WGS sequence"/>
</dbReference>
<keyword evidence="7" id="KW-0333">Golgi apparatus</keyword>
<accession>R7UV71</accession>
<dbReference type="EnsemblMetazoa" id="CapteT35712">
    <property type="protein sequence ID" value="CapteP35712"/>
    <property type="gene ID" value="CapteG35712"/>
</dbReference>
<feature type="non-terminal residue" evidence="10">
    <location>
        <position position="256"/>
    </location>
</feature>
<proteinExistence type="inferred from homology"/>
<dbReference type="GO" id="GO:0000139">
    <property type="term" value="C:Golgi membrane"/>
    <property type="evidence" value="ECO:0007669"/>
    <property type="project" value="UniProtKB-SubCell"/>
</dbReference>
<dbReference type="EMBL" id="KB299568">
    <property type="protein sequence ID" value="ELU07852.1"/>
    <property type="molecule type" value="Genomic_DNA"/>
</dbReference>
<dbReference type="InterPro" id="IPR027417">
    <property type="entry name" value="P-loop_NTPase"/>
</dbReference>
<evidence type="ECO:0000313" key="11">
    <source>
        <dbReference type="EnsemblMetazoa" id="CapteP35712"/>
    </source>
</evidence>
<sequence length="256" mass="29786">PNPFLEFSSCRRVFYNRAPKCGSRTVLSTFKLLAKKLNYTVYDKEKPVTNRPFISDDMGLRKFASDFDELAAPFLYAQHIHFFNFTTFHKVAPSFINVIRDPIEGLVSHYFFNAFGSKNAPLSTPKPPYNMVNACVRHRLSHCMNIHKLIPFFCGHDKACRSSNPSSLARAKRAVKESYLIVGLTEDLHAFMESLETLMPQFFRNASAVFALQDSALYEHYRTVKKPRVTEATKSILRNHLKYEYDFYNFVRMRFY</sequence>
<dbReference type="InterPro" id="IPR005331">
    <property type="entry name" value="Sulfotransferase"/>
</dbReference>